<dbReference type="EMBL" id="CP065720">
    <property type="protein sequence ID" value="QPT17069.1"/>
    <property type="molecule type" value="Genomic_DNA"/>
</dbReference>
<dbReference type="Gene3D" id="3.90.550.10">
    <property type="entry name" value="Spore Coat Polysaccharide Biosynthesis Protein SpsA, Chain A"/>
    <property type="match status" value="1"/>
</dbReference>
<dbReference type="InterPro" id="IPR029044">
    <property type="entry name" value="Nucleotide-diphossugar_trans"/>
</dbReference>
<sequence>MSDVVDRYGDLNDSLLSRIKFYCPPRNDEVIGSDAIGGELSIGALVTGRLNAALRYESNVHLLTPSNWKFVLEHSKLDFILIESCFETVTRDWYMAQLTQNDANAELRELLGFARGNEIPTVYWFTKDSQYHSNYAAFAALADHVYCADPEELILLERQGISAKLLLPAVQPRIFNPYRSSHSEQDDIGVVYDGLIDIIKSAEKFDYLRRAGISLCDSNNQLFAGKLNSLSVEGWRVLGSVDIAHKPDLIKFSKGVLSSSQSVIAKTEQQWMMVEAAACRVPLYHLGEIPSDDIRGGLCYSTSSLDELGLKLERDAEDYLSWQHQAHLAWREVNAQHTYAMRLATIAQDLGLEQKNGPDFMASVLAPTYRKDFIPRVLETFRGQLYEKKELVIVYNGDMADLANQDFGLAANERIVALPGEMSAGACLNLAYQLAIGTHTFRMDDDDYYGPYYLFDSMLHLGIVDCDMYGKPPKFVYFEEDRQLYARSVQMRDLQVFPSEKLGGESLWLAGNTIGLRKSAANMPRYPDASVATADTFLALVAADYGLKVMCMDVMNIVVSRRADLSSHTWAMGHDKLKRGAELVRGGISDVLGII</sequence>
<dbReference type="GeneID" id="75215001"/>
<dbReference type="RefSeq" id="WP_102840245.1">
    <property type="nucleotide sequence ID" value="NZ_CP065720.1"/>
</dbReference>
<organism evidence="1 2">
    <name type="scientific">Stutzerimonas frequens</name>
    <dbReference type="NCBI Taxonomy" id="2968969"/>
    <lineage>
        <taxon>Bacteria</taxon>
        <taxon>Pseudomonadati</taxon>
        <taxon>Pseudomonadota</taxon>
        <taxon>Gammaproteobacteria</taxon>
        <taxon>Pseudomonadales</taxon>
        <taxon>Pseudomonadaceae</taxon>
        <taxon>Stutzerimonas</taxon>
    </lineage>
</organism>
<gene>
    <name evidence="1" type="ORF">I6G34_16865</name>
</gene>
<accession>A0ABX6XSP9</accession>
<evidence type="ECO:0000313" key="2">
    <source>
        <dbReference type="Proteomes" id="UP000595058"/>
    </source>
</evidence>
<name>A0ABX6XSP9_9GAMM</name>
<keyword evidence="2" id="KW-1185">Reference proteome</keyword>
<dbReference type="Proteomes" id="UP000595058">
    <property type="component" value="Chromosome"/>
</dbReference>
<reference evidence="1 2" key="1">
    <citation type="submission" date="2020-12" db="EMBL/GenBank/DDBJ databases">
        <title>FDA dAtabase for Regulatory Grade micrObial Sequences (FDA-ARGOS): Supporting development and validation of Infectious Disease Dx tests.</title>
        <authorList>
            <person name="Sproer C."/>
            <person name="Gronow S."/>
            <person name="Severitt S."/>
            <person name="Schroder I."/>
            <person name="Tallon L."/>
            <person name="Sadzewicz L."/>
            <person name="Zhao X."/>
            <person name="Boylan J."/>
            <person name="Ott S."/>
            <person name="Bowen H."/>
            <person name="Vavikolanu K."/>
            <person name="Mehta A."/>
            <person name="Aluvathingal J."/>
            <person name="Nadendla S."/>
            <person name="Lowell S."/>
            <person name="Myers T."/>
            <person name="Yan Y."/>
            <person name="Sichtig H."/>
        </authorList>
    </citation>
    <scope>NUCLEOTIDE SEQUENCE [LARGE SCALE GENOMIC DNA]</scope>
    <source>
        <strain evidence="1 2">FDAARGOS_877</strain>
    </source>
</reference>
<evidence type="ECO:0000313" key="1">
    <source>
        <dbReference type="EMBL" id="QPT17069.1"/>
    </source>
</evidence>
<dbReference type="SUPFAM" id="SSF53448">
    <property type="entry name" value="Nucleotide-diphospho-sugar transferases"/>
    <property type="match status" value="1"/>
</dbReference>
<proteinExistence type="predicted"/>
<protein>
    <submittedName>
        <fullName evidence="1">Glycosyltransferase family 1 protein</fullName>
    </submittedName>
</protein>